<comment type="caution">
    <text evidence="14">The sequence shown here is derived from an EMBL/GenBank/DDBJ whole genome shotgun (WGS) entry which is preliminary data.</text>
</comment>
<evidence type="ECO:0000256" key="2">
    <source>
        <dbReference type="ARBA" id="ARBA00011073"/>
    </source>
</evidence>
<dbReference type="InterPro" id="IPR041469">
    <property type="entry name" value="Subtilisin-like_FN3"/>
</dbReference>
<organism evidence="14 15">
    <name type="scientific">Clitoria ternatea</name>
    <name type="common">Butterfly pea</name>
    <dbReference type="NCBI Taxonomy" id="43366"/>
    <lineage>
        <taxon>Eukaryota</taxon>
        <taxon>Viridiplantae</taxon>
        <taxon>Streptophyta</taxon>
        <taxon>Embryophyta</taxon>
        <taxon>Tracheophyta</taxon>
        <taxon>Spermatophyta</taxon>
        <taxon>Magnoliopsida</taxon>
        <taxon>eudicotyledons</taxon>
        <taxon>Gunneridae</taxon>
        <taxon>Pentapetalae</taxon>
        <taxon>rosids</taxon>
        <taxon>fabids</taxon>
        <taxon>Fabales</taxon>
        <taxon>Fabaceae</taxon>
        <taxon>Papilionoideae</taxon>
        <taxon>50 kb inversion clade</taxon>
        <taxon>NPAAA clade</taxon>
        <taxon>indigoferoid/millettioid clade</taxon>
        <taxon>Phaseoleae</taxon>
        <taxon>Clitoria</taxon>
    </lineage>
</organism>
<dbReference type="InterPro" id="IPR034197">
    <property type="entry name" value="Peptidases_S8_3"/>
</dbReference>
<accession>A0AAN9KHS7</accession>
<dbReference type="GO" id="GO:0009609">
    <property type="term" value="P:response to symbiotic bacterium"/>
    <property type="evidence" value="ECO:0007669"/>
    <property type="project" value="UniProtKB-ARBA"/>
</dbReference>
<name>A0AAN9KHS7_CLITE</name>
<evidence type="ECO:0000256" key="10">
    <source>
        <dbReference type="SAM" id="SignalP"/>
    </source>
</evidence>
<dbReference type="Pfam" id="PF00082">
    <property type="entry name" value="Peptidase_S8"/>
    <property type="match status" value="1"/>
</dbReference>
<dbReference type="PRINTS" id="PR00723">
    <property type="entry name" value="SUBTILISIN"/>
</dbReference>
<dbReference type="EMBL" id="JAYKXN010000001">
    <property type="protein sequence ID" value="KAK7316661.1"/>
    <property type="molecule type" value="Genomic_DNA"/>
</dbReference>
<dbReference type="InterPro" id="IPR045051">
    <property type="entry name" value="SBT"/>
</dbReference>
<dbReference type="Proteomes" id="UP001359559">
    <property type="component" value="Unassembled WGS sequence"/>
</dbReference>
<dbReference type="InterPro" id="IPR037045">
    <property type="entry name" value="S8pro/Inhibitor_I9_sf"/>
</dbReference>
<dbReference type="GO" id="GO:0004252">
    <property type="term" value="F:serine-type endopeptidase activity"/>
    <property type="evidence" value="ECO:0007669"/>
    <property type="project" value="UniProtKB-UniRule"/>
</dbReference>
<feature type="signal peptide" evidence="10">
    <location>
        <begin position="1"/>
        <end position="26"/>
    </location>
</feature>
<keyword evidence="15" id="KW-1185">Reference proteome</keyword>
<dbReference type="Gene3D" id="3.30.70.80">
    <property type="entry name" value="Peptidase S8 propeptide/proteinase inhibitor I9"/>
    <property type="match status" value="1"/>
</dbReference>
<dbReference type="AlphaFoldDB" id="A0AAN9KHS7"/>
<evidence type="ECO:0000256" key="1">
    <source>
        <dbReference type="ARBA" id="ARBA00004613"/>
    </source>
</evidence>
<dbReference type="InterPro" id="IPR015500">
    <property type="entry name" value="Peptidase_S8_subtilisin-rel"/>
</dbReference>
<dbReference type="InterPro" id="IPR036852">
    <property type="entry name" value="Peptidase_S8/S53_dom_sf"/>
</dbReference>
<dbReference type="PANTHER" id="PTHR10795">
    <property type="entry name" value="PROPROTEIN CONVERTASE SUBTILISIN/KEXIN"/>
    <property type="match status" value="1"/>
</dbReference>
<dbReference type="Gene3D" id="2.60.40.2310">
    <property type="match status" value="1"/>
</dbReference>
<dbReference type="InterPro" id="IPR000209">
    <property type="entry name" value="Peptidase_S8/S53_dom"/>
</dbReference>
<dbReference type="CDD" id="cd02120">
    <property type="entry name" value="PA_subtilisin_like"/>
    <property type="match status" value="1"/>
</dbReference>
<reference evidence="14 15" key="1">
    <citation type="submission" date="2024-01" db="EMBL/GenBank/DDBJ databases">
        <title>The genomes of 5 underutilized Papilionoideae crops provide insights into root nodulation and disease resistance.</title>
        <authorList>
            <person name="Yuan L."/>
        </authorList>
    </citation>
    <scope>NUCLEOTIDE SEQUENCE [LARGE SCALE GENOMIC DNA]</scope>
    <source>
        <strain evidence="14">LY-2023</strain>
        <tissue evidence="14">Leaf</tissue>
    </source>
</reference>
<feature type="active site" description="Charge relay system" evidence="8 9">
    <location>
        <position position="197"/>
    </location>
</feature>
<evidence type="ECO:0000259" key="12">
    <source>
        <dbReference type="Pfam" id="PF05922"/>
    </source>
</evidence>
<gene>
    <name evidence="14" type="ORF">RJT34_00287</name>
</gene>
<evidence type="ECO:0000256" key="8">
    <source>
        <dbReference type="PIRSR" id="PIRSR615500-1"/>
    </source>
</evidence>
<feature type="domain" description="Subtilisin-like protease fibronectin type-III" evidence="13">
    <location>
        <begin position="629"/>
        <end position="727"/>
    </location>
</feature>
<keyword evidence="3" id="KW-0964">Secreted</keyword>
<evidence type="ECO:0000256" key="3">
    <source>
        <dbReference type="ARBA" id="ARBA00022525"/>
    </source>
</evidence>
<evidence type="ECO:0000313" key="15">
    <source>
        <dbReference type="Proteomes" id="UP001359559"/>
    </source>
</evidence>
<dbReference type="CDD" id="cd04852">
    <property type="entry name" value="Peptidases_S8_3"/>
    <property type="match status" value="1"/>
</dbReference>
<evidence type="ECO:0000313" key="14">
    <source>
        <dbReference type="EMBL" id="KAK7316661.1"/>
    </source>
</evidence>
<evidence type="ECO:0008006" key="16">
    <source>
        <dbReference type="Google" id="ProtNLM"/>
    </source>
</evidence>
<evidence type="ECO:0000259" key="13">
    <source>
        <dbReference type="Pfam" id="PF17766"/>
    </source>
</evidence>
<evidence type="ECO:0000256" key="7">
    <source>
        <dbReference type="ARBA" id="ARBA00022825"/>
    </source>
</evidence>
<dbReference type="GO" id="GO:0006508">
    <property type="term" value="P:proteolysis"/>
    <property type="evidence" value="ECO:0007669"/>
    <property type="project" value="UniProtKB-KW"/>
</dbReference>
<keyword evidence="6 9" id="KW-0378">Hydrolase</keyword>
<dbReference type="GO" id="GO:0005576">
    <property type="term" value="C:extracellular region"/>
    <property type="evidence" value="ECO:0007669"/>
    <property type="project" value="UniProtKB-SubCell"/>
</dbReference>
<dbReference type="FunFam" id="3.30.70.80:FF:000002">
    <property type="entry name" value="Subtilisin-like protease SBT5.3"/>
    <property type="match status" value="1"/>
</dbReference>
<comment type="similarity">
    <text evidence="2 9">Belongs to the peptidase S8 family.</text>
</comment>
<proteinExistence type="inferred from homology"/>
<evidence type="ECO:0000256" key="5">
    <source>
        <dbReference type="ARBA" id="ARBA00022729"/>
    </source>
</evidence>
<dbReference type="GO" id="GO:0009610">
    <property type="term" value="P:response to symbiotic fungus"/>
    <property type="evidence" value="ECO:0007669"/>
    <property type="project" value="UniProtKB-ARBA"/>
</dbReference>
<dbReference type="Pfam" id="PF05922">
    <property type="entry name" value="Inhibitor_I9"/>
    <property type="match status" value="1"/>
</dbReference>
<dbReference type="PROSITE" id="PS00138">
    <property type="entry name" value="SUBTILASE_SER"/>
    <property type="match status" value="1"/>
</dbReference>
<sequence length="735" mass="78142">MANHNSCAICVYLILSCILFSLSCEADESRRLHIVYMGSLPKTPYSPTSHHLTMLQQVAAADGNNIATNSIIHSYKRSFNGFAAMLTEKQRQKLTQMEEVVSIFPSRTLQTHTTRSWDFIGLPLSTKENITAETDVVIGVIDSGIWPESESFSDKGFGPIPKKWKGTCTGGKNFTCNKKIIGARFYEDDSARDSDGHGTHTASIVAGNKVENVSFYGLAQGTARGGVPSARVAAYKVCAANGDCSDASILAAFDDAIADGVDIISVSLGPGKACQFHKDAIAIGSFHAMERGILTVNSAGNLGPFASSVDSVAPWLLTVASSTIDRQFIDKVILGNGKTLIGNSKNAFMSNGTKFPIAIQNGISSGCPSNQSDLCLSVDRNLVKGKIVLCGINIAGLALAHAKGAIGGITEDDSNTSNLLITPLPSLVLNSHDYAYLKQYTNSTRHPRAEILKSETILNQIAPLLAVFSSRGPNKIVPEILKPDIAAPGVDILAAYSPIAPISSVIFHDQRFVKYNILSGTSMSCPHVAGIAAYVKTLHPDWSPAAIKSAIMTSAKPMNGSLSEIGEYGYGSGHVNPPQAVDPGLVYDIGKDDYVQMLCNFGYDNAKIKKISGESASCYGVPNRSLVSNLNYPALVAVVQPNASFNVGLNRTVTNVGSATSNYSATILPIPQINITVAPEILSFKSLNEKQSFVVTITGGNLTSPNVLTSSLIWSDGTHNVRSPIVVTVSSSKRM</sequence>
<evidence type="ECO:0000256" key="6">
    <source>
        <dbReference type="ARBA" id="ARBA00022801"/>
    </source>
</evidence>
<dbReference type="FunFam" id="3.40.50.200:FF:000006">
    <property type="entry name" value="Subtilisin-like protease SBT1.5"/>
    <property type="match status" value="1"/>
</dbReference>
<feature type="chain" id="PRO_5043050277" description="Cucumisin" evidence="10">
    <location>
        <begin position="27"/>
        <end position="735"/>
    </location>
</feature>
<evidence type="ECO:0000256" key="4">
    <source>
        <dbReference type="ARBA" id="ARBA00022670"/>
    </source>
</evidence>
<keyword evidence="7 9" id="KW-0720">Serine protease</keyword>
<dbReference type="SUPFAM" id="SSF52743">
    <property type="entry name" value="Subtilisin-like"/>
    <property type="match status" value="1"/>
</dbReference>
<keyword evidence="5 10" id="KW-0732">Signal</keyword>
<feature type="active site" description="Charge relay system" evidence="8 9">
    <location>
        <position position="522"/>
    </location>
</feature>
<keyword evidence="4 9" id="KW-0645">Protease</keyword>
<dbReference type="PROSITE" id="PS51892">
    <property type="entry name" value="SUBTILASE"/>
    <property type="match status" value="1"/>
</dbReference>
<feature type="domain" description="Peptidase S8/S53" evidence="11">
    <location>
        <begin position="134"/>
        <end position="571"/>
    </location>
</feature>
<evidence type="ECO:0000259" key="11">
    <source>
        <dbReference type="Pfam" id="PF00082"/>
    </source>
</evidence>
<dbReference type="InterPro" id="IPR010259">
    <property type="entry name" value="S8pro/Inhibitor_I9"/>
</dbReference>
<dbReference type="Pfam" id="PF17766">
    <property type="entry name" value="fn3_6"/>
    <property type="match status" value="1"/>
</dbReference>
<dbReference type="Gene3D" id="3.40.50.200">
    <property type="entry name" value="Peptidase S8/S53 domain"/>
    <property type="match status" value="1"/>
</dbReference>
<comment type="subcellular location">
    <subcellularLocation>
        <location evidence="1">Secreted</location>
    </subcellularLocation>
</comment>
<evidence type="ECO:0000256" key="9">
    <source>
        <dbReference type="PROSITE-ProRule" id="PRU01240"/>
    </source>
</evidence>
<protein>
    <recommendedName>
        <fullName evidence="16">Cucumisin</fullName>
    </recommendedName>
</protein>
<dbReference type="InterPro" id="IPR023828">
    <property type="entry name" value="Peptidase_S8_Ser-AS"/>
</dbReference>
<feature type="domain" description="Inhibitor I9" evidence="12">
    <location>
        <begin position="33"/>
        <end position="112"/>
    </location>
</feature>
<dbReference type="Gene3D" id="3.50.30.30">
    <property type="match status" value="1"/>
</dbReference>
<feature type="active site" description="Charge relay system" evidence="8 9">
    <location>
        <position position="142"/>
    </location>
</feature>